<comment type="caution">
    <text evidence="3">The sequence shown here is derived from an EMBL/GenBank/DDBJ whole genome shotgun (WGS) entry which is preliminary data.</text>
</comment>
<dbReference type="AlphaFoldDB" id="A0A835Z8J3"/>
<reference evidence="3" key="1">
    <citation type="submission" date="2021-02" db="EMBL/GenBank/DDBJ databases">
        <title>First Annotated Genome of the Yellow-green Alga Tribonema minus.</title>
        <authorList>
            <person name="Mahan K.M."/>
        </authorList>
    </citation>
    <scope>NUCLEOTIDE SEQUENCE</scope>
    <source>
        <strain evidence="3">UTEX B ZZ1240</strain>
    </source>
</reference>
<gene>
    <name evidence="3" type="ORF">JKP88DRAFT_217738</name>
</gene>
<evidence type="ECO:0000256" key="2">
    <source>
        <dbReference type="SAM" id="SignalP"/>
    </source>
</evidence>
<evidence type="ECO:0000313" key="3">
    <source>
        <dbReference type="EMBL" id="KAG5189707.1"/>
    </source>
</evidence>
<feature type="signal peptide" evidence="2">
    <location>
        <begin position="1"/>
        <end position="18"/>
    </location>
</feature>
<protein>
    <recommendedName>
        <fullName evidence="5">Secreted protein</fullName>
    </recommendedName>
</protein>
<feature type="chain" id="PRO_5032898032" description="Secreted protein" evidence="2">
    <location>
        <begin position="19"/>
        <end position="92"/>
    </location>
</feature>
<name>A0A835Z8J3_9STRA</name>
<evidence type="ECO:0000256" key="1">
    <source>
        <dbReference type="SAM" id="MobiDB-lite"/>
    </source>
</evidence>
<feature type="region of interest" description="Disordered" evidence="1">
    <location>
        <begin position="67"/>
        <end position="92"/>
    </location>
</feature>
<organism evidence="3 4">
    <name type="scientific">Tribonema minus</name>
    <dbReference type="NCBI Taxonomy" id="303371"/>
    <lineage>
        <taxon>Eukaryota</taxon>
        <taxon>Sar</taxon>
        <taxon>Stramenopiles</taxon>
        <taxon>Ochrophyta</taxon>
        <taxon>PX clade</taxon>
        <taxon>Xanthophyceae</taxon>
        <taxon>Tribonematales</taxon>
        <taxon>Tribonemataceae</taxon>
        <taxon>Tribonema</taxon>
    </lineage>
</organism>
<evidence type="ECO:0008006" key="5">
    <source>
        <dbReference type="Google" id="ProtNLM"/>
    </source>
</evidence>
<sequence length="92" mass="10219">MLLLVMMSALSTSMRTLCASSQRCRRVQRTRLLVADTTRTWWCSSHSTWGQVQCHRRGCLQGHQWPNGAGVRPSQPAGSPLALTRGMPPLLS</sequence>
<keyword evidence="2" id="KW-0732">Signal</keyword>
<accession>A0A835Z8J3</accession>
<proteinExistence type="predicted"/>
<dbReference type="Proteomes" id="UP000664859">
    <property type="component" value="Unassembled WGS sequence"/>
</dbReference>
<evidence type="ECO:0000313" key="4">
    <source>
        <dbReference type="Proteomes" id="UP000664859"/>
    </source>
</evidence>
<keyword evidence="4" id="KW-1185">Reference proteome</keyword>
<dbReference type="EMBL" id="JAFCMP010000046">
    <property type="protein sequence ID" value="KAG5189707.1"/>
    <property type="molecule type" value="Genomic_DNA"/>
</dbReference>